<feature type="domain" description="HPt" evidence="3">
    <location>
        <begin position="37"/>
        <end position="135"/>
    </location>
</feature>
<dbReference type="GO" id="GO:0004672">
    <property type="term" value="F:protein kinase activity"/>
    <property type="evidence" value="ECO:0007669"/>
    <property type="project" value="UniProtKB-ARBA"/>
</dbReference>
<sequence>MLRSLHCDYALFEREYPMEPTSPLIDTDFGISQLSGNRDLYITLLGKFSDEYRDLNDRLQEMMDQQAYDSAFTLLHTLKGVSANLGLTALQHASKQVELAIRGNQSLPEDYAGFVVILDRTLQKISQFTSPVDATPSATEQPAAHSELLAALHASEFIPGAQLDTYLTSLTLPAGEKQRLQTAIEELDYQQAIAILTDAP</sequence>
<keyword evidence="5" id="KW-1185">Reference proteome</keyword>
<evidence type="ECO:0000256" key="1">
    <source>
        <dbReference type="ARBA" id="ARBA00023012"/>
    </source>
</evidence>
<proteinExistence type="predicted"/>
<feature type="modified residue" description="Phosphohistidine" evidence="2">
    <location>
        <position position="76"/>
    </location>
</feature>
<reference evidence="4" key="2">
    <citation type="submission" date="2020-09" db="EMBL/GenBank/DDBJ databases">
        <authorList>
            <person name="Sun Q."/>
            <person name="Kim S."/>
        </authorList>
    </citation>
    <scope>NUCLEOTIDE SEQUENCE</scope>
    <source>
        <strain evidence="4">KCTC 22164</strain>
    </source>
</reference>
<dbReference type="PROSITE" id="PS50894">
    <property type="entry name" value="HPT"/>
    <property type="match status" value="1"/>
</dbReference>
<dbReference type="Gene3D" id="1.20.120.160">
    <property type="entry name" value="HPT domain"/>
    <property type="match status" value="1"/>
</dbReference>
<evidence type="ECO:0000313" key="5">
    <source>
        <dbReference type="Proteomes" id="UP000631300"/>
    </source>
</evidence>
<reference evidence="4" key="1">
    <citation type="journal article" date="2014" name="Int. J. Syst. Evol. Microbiol.">
        <title>Complete genome sequence of Corynebacterium casei LMG S-19264T (=DSM 44701T), isolated from a smear-ripened cheese.</title>
        <authorList>
            <consortium name="US DOE Joint Genome Institute (JGI-PGF)"/>
            <person name="Walter F."/>
            <person name="Albersmeier A."/>
            <person name="Kalinowski J."/>
            <person name="Ruckert C."/>
        </authorList>
    </citation>
    <scope>NUCLEOTIDE SEQUENCE</scope>
    <source>
        <strain evidence="4">KCTC 22164</strain>
    </source>
</reference>
<dbReference type="InterPro" id="IPR036641">
    <property type="entry name" value="HPT_dom_sf"/>
</dbReference>
<dbReference type="InterPro" id="IPR008207">
    <property type="entry name" value="Sig_transdc_His_kin_Hpt_dom"/>
</dbReference>
<comment type="caution">
    <text evidence="4">The sequence shown here is derived from an EMBL/GenBank/DDBJ whole genome shotgun (WGS) entry which is preliminary data.</text>
</comment>
<keyword evidence="1" id="KW-0902">Two-component regulatory system</keyword>
<dbReference type="GO" id="GO:0000160">
    <property type="term" value="P:phosphorelay signal transduction system"/>
    <property type="evidence" value="ECO:0007669"/>
    <property type="project" value="UniProtKB-KW"/>
</dbReference>
<dbReference type="CDD" id="cd00088">
    <property type="entry name" value="HPT"/>
    <property type="match status" value="1"/>
</dbReference>
<keyword evidence="2" id="KW-0597">Phosphoprotein</keyword>
<evidence type="ECO:0000313" key="4">
    <source>
        <dbReference type="EMBL" id="GGW74198.1"/>
    </source>
</evidence>
<evidence type="ECO:0000259" key="3">
    <source>
        <dbReference type="PROSITE" id="PS50894"/>
    </source>
</evidence>
<evidence type="ECO:0000256" key="2">
    <source>
        <dbReference type="PROSITE-ProRule" id="PRU00110"/>
    </source>
</evidence>
<gene>
    <name evidence="4" type="ORF">GCM10007391_02520</name>
</gene>
<dbReference type="AlphaFoldDB" id="A0A918JER3"/>
<dbReference type="Pfam" id="PF01627">
    <property type="entry name" value="Hpt"/>
    <property type="match status" value="1"/>
</dbReference>
<name>A0A918JER3_9ALTE</name>
<dbReference type="Proteomes" id="UP000631300">
    <property type="component" value="Unassembled WGS sequence"/>
</dbReference>
<dbReference type="SUPFAM" id="SSF47226">
    <property type="entry name" value="Histidine-containing phosphotransfer domain, HPT domain"/>
    <property type="match status" value="1"/>
</dbReference>
<accession>A0A918JER3</accession>
<organism evidence="4 5">
    <name type="scientific">Alteromonas halophila</name>
    <dbReference type="NCBI Taxonomy" id="516698"/>
    <lineage>
        <taxon>Bacteria</taxon>
        <taxon>Pseudomonadati</taxon>
        <taxon>Pseudomonadota</taxon>
        <taxon>Gammaproteobacteria</taxon>
        <taxon>Alteromonadales</taxon>
        <taxon>Alteromonadaceae</taxon>
        <taxon>Alteromonas/Salinimonas group</taxon>
        <taxon>Alteromonas</taxon>
    </lineage>
</organism>
<protein>
    <recommendedName>
        <fullName evidence="3">HPt domain-containing protein</fullName>
    </recommendedName>
</protein>
<dbReference type="EMBL" id="BMXP01000001">
    <property type="protein sequence ID" value="GGW74198.1"/>
    <property type="molecule type" value="Genomic_DNA"/>
</dbReference>